<dbReference type="KEGG" id="shi:Shel_19550"/>
<evidence type="ECO:0000313" key="2">
    <source>
        <dbReference type="EMBL" id="ACV22970.1"/>
    </source>
</evidence>
<name>C7N7T5_SLAHD</name>
<dbReference type="Proteomes" id="UP000002026">
    <property type="component" value="Chromosome"/>
</dbReference>
<evidence type="ECO:0000259" key="1">
    <source>
        <dbReference type="Pfam" id="PF01208"/>
    </source>
</evidence>
<organism evidence="2 3">
    <name type="scientific">Slackia heliotrinireducens (strain ATCC 29202 / DSM 20476 / NCTC 11029 / RHS 1)</name>
    <name type="common">Peptococcus heliotrinreducens</name>
    <dbReference type="NCBI Taxonomy" id="471855"/>
    <lineage>
        <taxon>Bacteria</taxon>
        <taxon>Bacillati</taxon>
        <taxon>Actinomycetota</taxon>
        <taxon>Coriobacteriia</taxon>
        <taxon>Eggerthellales</taxon>
        <taxon>Eggerthellaceae</taxon>
        <taxon>Slackia</taxon>
    </lineage>
</organism>
<protein>
    <submittedName>
        <fullName evidence="2">Uroporphyrinogen-III decarboxylase</fullName>
    </submittedName>
</protein>
<dbReference type="HOGENOM" id="CLU_040933_2_0_11"/>
<dbReference type="InterPro" id="IPR038071">
    <property type="entry name" value="UROD/MetE-like_sf"/>
</dbReference>
<dbReference type="CDD" id="cd03465">
    <property type="entry name" value="URO-D_like"/>
    <property type="match status" value="1"/>
</dbReference>
<dbReference type="STRING" id="471855.Shel_19550"/>
<accession>C7N7T5</accession>
<feature type="domain" description="Uroporphyrinogen decarboxylase (URO-D)" evidence="1">
    <location>
        <begin position="19"/>
        <end position="356"/>
    </location>
</feature>
<sequence length="373" mass="41270">MDRAELEKLFYDYKDEMTQGERAAAYASGEEADYIPFSIQSNEEAMADLFGYTTAQWRNDPKVHIDVIKRRRDEFGIVGLAAGQRLRTVGQAVGTKMFFPEVGIDRVETHAIQTLADLDKVLSVDPYTSPVYQAILERGRILKDEFPEMGIGTSVAGPFTVASTIMPIERLLRDTRKHPQAVRDLLDFAVYHSVAWAEMFAKEFGGGPCTICDPVSCADILSRKQYLEFSMPAQEKLIEGLTKALGRKPGLHICGKTNPLWDDMANLKVASFSVDNRESLAEAKDRMGDKFALVGNVPPVDVMLKGSIDDVIESCKKCIRQGAESPLGYNLGTGCQVPIGTPRENFMAFIYAARTYGRGARKGCMPKGMEGQL</sequence>
<dbReference type="Pfam" id="PF01208">
    <property type="entry name" value="URO-D"/>
    <property type="match status" value="1"/>
</dbReference>
<dbReference type="eggNOG" id="COG0407">
    <property type="taxonomic scope" value="Bacteria"/>
</dbReference>
<dbReference type="AlphaFoldDB" id="C7N7T5"/>
<evidence type="ECO:0000313" key="3">
    <source>
        <dbReference type="Proteomes" id="UP000002026"/>
    </source>
</evidence>
<keyword evidence="3" id="KW-1185">Reference proteome</keyword>
<dbReference type="Gene3D" id="3.20.20.210">
    <property type="match status" value="1"/>
</dbReference>
<dbReference type="GO" id="GO:0006779">
    <property type="term" value="P:porphyrin-containing compound biosynthetic process"/>
    <property type="evidence" value="ECO:0007669"/>
    <property type="project" value="InterPro"/>
</dbReference>
<dbReference type="PANTHER" id="PTHR47099:SF1">
    <property type="entry name" value="METHYLCOBAMIDE:COM METHYLTRANSFERASE MTBA"/>
    <property type="match status" value="1"/>
</dbReference>
<dbReference type="InterPro" id="IPR052024">
    <property type="entry name" value="Methanogen_methyltrans"/>
</dbReference>
<dbReference type="GO" id="GO:0004853">
    <property type="term" value="F:uroporphyrinogen decarboxylase activity"/>
    <property type="evidence" value="ECO:0007669"/>
    <property type="project" value="InterPro"/>
</dbReference>
<proteinExistence type="predicted"/>
<dbReference type="InterPro" id="IPR000257">
    <property type="entry name" value="Uroporphyrinogen_deCOase"/>
</dbReference>
<dbReference type="SUPFAM" id="SSF51726">
    <property type="entry name" value="UROD/MetE-like"/>
    <property type="match status" value="1"/>
</dbReference>
<dbReference type="PANTHER" id="PTHR47099">
    <property type="entry name" value="METHYLCOBAMIDE:COM METHYLTRANSFERASE MTBA"/>
    <property type="match status" value="1"/>
</dbReference>
<gene>
    <name evidence="2" type="ordered locus">Shel_19550</name>
</gene>
<reference evidence="2 3" key="1">
    <citation type="journal article" date="2009" name="Stand. Genomic Sci.">
        <title>Complete genome sequence of Slackia heliotrinireducens type strain (RHS 1).</title>
        <authorList>
            <person name="Pukall R."/>
            <person name="Lapidus A."/>
            <person name="Nolan M."/>
            <person name="Copeland A."/>
            <person name="Glavina Del Rio T."/>
            <person name="Lucas S."/>
            <person name="Chen F."/>
            <person name="Tice H."/>
            <person name="Cheng J.F."/>
            <person name="Chertkov O."/>
            <person name="Bruce D."/>
            <person name="Goodwin L."/>
            <person name="Kuske C."/>
            <person name="Brettin T."/>
            <person name="Detter J.C."/>
            <person name="Han C."/>
            <person name="Pitluck S."/>
            <person name="Pati A."/>
            <person name="Mavrommatis K."/>
            <person name="Ivanova N."/>
            <person name="Ovchinnikova G."/>
            <person name="Chen A."/>
            <person name="Palaniappan K."/>
            <person name="Schneider S."/>
            <person name="Rohde M."/>
            <person name="Chain P."/>
            <person name="D'haeseleer P."/>
            <person name="Goker M."/>
            <person name="Bristow J."/>
            <person name="Eisen J.A."/>
            <person name="Markowitz V."/>
            <person name="Kyrpides N.C."/>
            <person name="Klenk H.P."/>
            <person name="Hugenholtz P."/>
        </authorList>
    </citation>
    <scope>NUCLEOTIDE SEQUENCE [LARGE SCALE GENOMIC DNA]</scope>
    <source>
        <strain evidence="3">ATCC 29202 / DSM 20476 / NCTC 11029 / RHS 1</strain>
    </source>
</reference>
<dbReference type="RefSeq" id="WP_012799072.1">
    <property type="nucleotide sequence ID" value="NC_013165.1"/>
</dbReference>
<dbReference type="EMBL" id="CP001684">
    <property type="protein sequence ID" value="ACV22970.1"/>
    <property type="molecule type" value="Genomic_DNA"/>
</dbReference>